<dbReference type="AlphaFoldDB" id="W1YES1"/>
<proteinExistence type="predicted"/>
<organism evidence="1">
    <name type="scientific">human gut metagenome</name>
    <dbReference type="NCBI Taxonomy" id="408170"/>
    <lineage>
        <taxon>unclassified sequences</taxon>
        <taxon>metagenomes</taxon>
        <taxon>organismal metagenomes</taxon>
    </lineage>
</organism>
<sequence length="75" mass="8840">EHLIECDDHDTAQQIIIDGLKRQYDDRLLLPIPRLKTNNPEQLEKVLRQQIKNVGDRPLLWSTLGQSLMKHGEWQ</sequence>
<feature type="non-terminal residue" evidence="1">
    <location>
        <position position="1"/>
    </location>
</feature>
<feature type="non-terminal residue" evidence="1">
    <location>
        <position position="75"/>
    </location>
</feature>
<name>W1YES1_9ZZZZ</name>
<dbReference type="EMBL" id="AZMM01005878">
    <property type="protein sequence ID" value="ETJ40220.1"/>
    <property type="molecule type" value="Genomic_DNA"/>
</dbReference>
<comment type="caution">
    <text evidence="1">The sequence shown here is derived from an EMBL/GenBank/DDBJ whole genome shotgun (WGS) entry which is preliminary data.</text>
</comment>
<gene>
    <name evidence="1" type="ORF">Q604_UNBC05878G0001</name>
</gene>
<evidence type="ECO:0000313" key="1">
    <source>
        <dbReference type="EMBL" id="ETJ40220.1"/>
    </source>
</evidence>
<protein>
    <submittedName>
        <fullName evidence="1">Protein hemY</fullName>
    </submittedName>
</protein>
<accession>W1YES1</accession>
<reference evidence="1" key="1">
    <citation type="submission" date="2013-12" db="EMBL/GenBank/DDBJ databases">
        <title>A Varibaculum cambriense genome reconstructed from a premature infant gut community with otherwise low bacterial novelty that shifts toward anaerobic metabolism during the third week of life.</title>
        <authorList>
            <person name="Brown C.T."/>
            <person name="Sharon I."/>
            <person name="Thomas B.C."/>
            <person name="Castelle C.J."/>
            <person name="Morowitz M.J."/>
            <person name="Banfield J.F."/>
        </authorList>
    </citation>
    <scope>NUCLEOTIDE SEQUENCE</scope>
</reference>